<keyword evidence="2" id="KW-1185">Reference proteome</keyword>
<evidence type="ECO:0000313" key="1">
    <source>
        <dbReference type="EMBL" id="KAI9912193.1"/>
    </source>
</evidence>
<gene>
    <name evidence="1" type="ORF">PsorP6_009718</name>
</gene>
<name>A0ACC0W243_9STRA</name>
<protein>
    <submittedName>
        <fullName evidence="1">Uncharacterized protein</fullName>
    </submittedName>
</protein>
<accession>A0ACC0W243</accession>
<dbReference type="Proteomes" id="UP001163321">
    <property type="component" value="Chromosome 5"/>
</dbReference>
<evidence type="ECO:0000313" key="2">
    <source>
        <dbReference type="Proteomes" id="UP001163321"/>
    </source>
</evidence>
<comment type="caution">
    <text evidence="1">The sequence shown here is derived from an EMBL/GenBank/DDBJ whole genome shotgun (WGS) entry which is preliminary data.</text>
</comment>
<organism evidence="1 2">
    <name type="scientific">Peronosclerospora sorghi</name>
    <dbReference type="NCBI Taxonomy" id="230839"/>
    <lineage>
        <taxon>Eukaryota</taxon>
        <taxon>Sar</taxon>
        <taxon>Stramenopiles</taxon>
        <taxon>Oomycota</taxon>
        <taxon>Peronosporomycetes</taxon>
        <taxon>Peronosporales</taxon>
        <taxon>Peronosporaceae</taxon>
        <taxon>Peronosclerospora</taxon>
    </lineage>
</organism>
<dbReference type="EMBL" id="CM047584">
    <property type="protein sequence ID" value="KAI9912193.1"/>
    <property type="molecule type" value="Genomic_DNA"/>
</dbReference>
<reference evidence="1 2" key="1">
    <citation type="journal article" date="2022" name="bioRxiv">
        <title>The genome of the oomycete Peronosclerospora sorghi, a cosmopolitan pathogen of maize and sorghum, is inflated with dispersed pseudogenes.</title>
        <authorList>
            <person name="Fletcher K."/>
            <person name="Martin F."/>
            <person name="Isakeit T."/>
            <person name="Cavanaugh K."/>
            <person name="Magill C."/>
            <person name="Michelmore R."/>
        </authorList>
    </citation>
    <scope>NUCLEOTIDE SEQUENCE [LARGE SCALE GENOMIC DNA]</scope>
    <source>
        <strain evidence="1">P6</strain>
    </source>
</reference>
<sequence length="80" mass="9239">MHLISPLEDQAPSPRQKVAFDQGYDITIKRSIRDHKVWLGCDRGGVYRNSLNLNENTRRRATSSRCIGCPFEMYARKKGQ</sequence>
<proteinExistence type="predicted"/>